<name>A0A367Y8J2_9MICO</name>
<dbReference type="AlphaFoldDB" id="A0A367Y8J2"/>
<dbReference type="Proteomes" id="UP000253508">
    <property type="component" value="Unassembled WGS sequence"/>
</dbReference>
<evidence type="ECO:0000256" key="1">
    <source>
        <dbReference type="SAM" id="Phobius"/>
    </source>
</evidence>
<comment type="caution">
    <text evidence="2">The sequence shown here is derived from an EMBL/GenBank/DDBJ whole genome shotgun (WGS) entry which is preliminary data.</text>
</comment>
<dbReference type="EMBL" id="QORO01000001">
    <property type="protein sequence ID" value="RCK61939.1"/>
    <property type="molecule type" value="Genomic_DNA"/>
</dbReference>
<accession>A0A367Y8J2</accession>
<gene>
    <name evidence="2" type="ORF">DTO57_04835</name>
</gene>
<evidence type="ECO:0000313" key="2">
    <source>
        <dbReference type="EMBL" id="RCK61939.1"/>
    </source>
</evidence>
<keyword evidence="1" id="KW-1133">Transmembrane helix</keyword>
<protein>
    <submittedName>
        <fullName evidence="2">Pilus assembly protein</fullName>
    </submittedName>
</protein>
<proteinExistence type="predicted"/>
<keyword evidence="3" id="KW-1185">Reference proteome</keyword>
<keyword evidence="1" id="KW-0812">Transmembrane</keyword>
<dbReference type="RefSeq" id="WP_114117040.1">
    <property type="nucleotide sequence ID" value="NZ_BMHU01000004.1"/>
</dbReference>
<evidence type="ECO:0000313" key="3">
    <source>
        <dbReference type="Proteomes" id="UP000253508"/>
    </source>
</evidence>
<reference evidence="2 3" key="1">
    <citation type="submission" date="2018-07" db="EMBL/GenBank/DDBJ databases">
        <title>Microbacterium endoborsara sp. nov., a novel actinobacterium isolated from Borszczowia aralocaspica.</title>
        <authorList>
            <person name="An D."/>
        </authorList>
    </citation>
    <scope>NUCLEOTIDE SEQUENCE [LARGE SCALE GENOMIC DNA]</scope>
    <source>
        <strain evidence="2 3">C1.15228</strain>
    </source>
</reference>
<sequence>MRPSNAWADDRERGSATIEFLVAGVLLLVPIVYLVIAFGLVQNASLGAEATARFVARTLATGSEVPPDAVRDMVAAGYGLDPESLTVRAECYPATGECPSAGSTIVVTVETTVGLPLMPDVFDSHTAVPVTGTATYRVERLSS</sequence>
<keyword evidence="1" id="KW-0472">Membrane</keyword>
<dbReference type="OrthoDB" id="5118919at2"/>
<feature type="transmembrane region" description="Helical" evidence="1">
    <location>
        <begin position="20"/>
        <end position="41"/>
    </location>
</feature>
<organism evidence="2 3">
    <name type="scientific">Microbacterium sorbitolivorans</name>
    <dbReference type="NCBI Taxonomy" id="1867410"/>
    <lineage>
        <taxon>Bacteria</taxon>
        <taxon>Bacillati</taxon>
        <taxon>Actinomycetota</taxon>
        <taxon>Actinomycetes</taxon>
        <taxon>Micrococcales</taxon>
        <taxon>Microbacteriaceae</taxon>
        <taxon>Microbacterium</taxon>
    </lineage>
</organism>